<organism evidence="2 3">
    <name type="scientific">Cyclonatronum proteinivorum</name>
    <dbReference type="NCBI Taxonomy" id="1457365"/>
    <lineage>
        <taxon>Bacteria</taxon>
        <taxon>Pseudomonadati</taxon>
        <taxon>Balneolota</taxon>
        <taxon>Balneolia</taxon>
        <taxon>Balneolales</taxon>
        <taxon>Cyclonatronaceae</taxon>
        <taxon>Cyclonatronum</taxon>
    </lineage>
</organism>
<sequence length="47" mass="5756">MIHYSWQDRLADVLSELWTELKEKVSPPKPELKRIPVEREESPKYFR</sequence>
<dbReference type="AlphaFoldDB" id="A0A345ULF4"/>
<gene>
    <name evidence="2" type="ORF">CYPRO_2056</name>
</gene>
<evidence type="ECO:0000256" key="1">
    <source>
        <dbReference type="SAM" id="MobiDB-lite"/>
    </source>
</evidence>
<accession>A0A345ULF4</accession>
<dbReference type="KEGG" id="cprv:CYPRO_2056"/>
<reference evidence="2 3" key="1">
    <citation type="submission" date="2018-03" db="EMBL/GenBank/DDBJ databases">
        <title>Phenotypic and genomic properties of Cyclonatronum proteinivorum gen. nov., sp. nov., a haloalkaliphilic bacteroidete from soda lakes possessing Na+-translocating rhodopsin.</title>
        <authorList>
            <person name="Toshchakov S.V."/>
            <person name="Korzhenkov A."/>
            <person name="Samarov N.I."/>
            <person name="Kublanov I.V."/>
            <person name="Muntyan M.S."/>
            <person name="Sorokin D.Y."/>
        </authorList>
    </citation>
    <scope>NUCLEOTIDE SEQUENCE [LARGE SCALE GENOMIC DNA]</scope>
    <source>
        <strain evidence="2 3">Omega</strain>
    </source>
</reference>
<dbReference type="RefSeq" id="WP_164682691.1">
    <property type="nucleotide sequence ID" value="NZ_CP027806.1"/>
</dbReference>
<name>A0A345ULF4_9BACT</name>
<dbReference type="EMBL" id="CP027806">
    <property type="protein sequence ID" value="AXJ01306.1"/>
    <property type="molecule type" value="Genomic_DNA"/>
</dbReference>
<protein>
    <submittedName>
        <fullName evidence="2">Uncharacterized protein</fullName>
    </submittedName>
</protein>
<proteinExistence type="predicted"/>
<evidence type="ECO:0000313" key="3">
    <source>
        <dbReference type="Proteomes" id="UP000254808"/>
    </source>
</evidence>
<evidence type="ECO:0000313" key="2">
    <source>
        <dbReference type="EMBL" id="AXJ01306.1"/>
    </source>
</evidence>
<keyword evidence="3" id="KW-1185">Reference proteome</keyword>
<feature type="region of interest" description="Disordered" evidence="1">
    <location>
        <begin position="25"/>
        <end position="47"/>
    </location>
</feature>
<dbReference type="Proteomes" id="UP000254808">
    <property type="component" value="Chromosome"/>
</dbReference>